<evidence type="ECO:0000313" key="3">
    <source>
        <dbReference type="Proteomes" id="UP001241603"/>
    </source>
</evidence>
<feature type="transmembrane region" description="Helical" evidence="1">
    <location>
        <begin position="89"/>
        <end position="106"/>
    </location>
</feature>
<evidence type="ECO:0000256" key="1">
    <source>
        <dbReference type="SAM" id="Phobius"/>
    </source>
</evidence>
<dbReference type="Pfam" id="PF20398">
    <property type="entry name" value="DUF6691"/>
    <property type="match status" value="1"/>
</dbReference>
<dbReference type="EMBL" id="JAUSVO010000001">
    <property type="protein sequence ID" value="MDQ0436537.1"/>
    <property type="molecule type" value="Genomic_DNA"/>
</dbReference>
<proteinExistence type="predicted"/>
<accession>A0ABU0H2J9</accession>
<feature type="transmembrane region" description="Helical" evidence="1">
    <location>
        <begin position="118"/>
        <end position="139"/>
    </location>
</feature>
<name>A0ABU0H2J9_9HYPH</name>
<evidence type="ECO:0000313" key="2">
    <source>
        <dbReference type="EMBL" id="MDQ0436537.1"/>
    </source>
</evidence>
<comment type="caution">
    <text evidence="2">The sequence shown here is derived from an EMBL/GenBank/DDBJ whole genome shotgun (WGS) entry which is preliminary data.</text>
</comment>
<sequence length="157" mass="16114">MRRPLVFHLTALVAGLIFGLGLAISGMTSPAKVKAFLDIGAMRSGGWDPSLAFVMAAAVIVTMAAVRIGHRRRQPLAAPSFSAPPARRIDARLVIGAAIFGIGWGLSGLCPGPAIADIVMAFPGILIFIVAMGLGATIVRLIGRSRGAAAAEDEGSI</sequence>
<gene>
    <name evidence="2" type="ORF">QO014_000907</name>
</gene>
<keyword evidence="3" id="KW-1185">Reference proteome</keyword>
<dbReference type="RefSeq" id="WP_266347433.1">
    <property type="nucleotide sequence ID" value="NZ_JAPKNG010000001.1"/>
</dbReference>
<dbReference type="InterPro" id="IPR046513">
    <property type="entry name" value="DUF6691"/>
</dbReference>
<keyword evidence="1" id="KW-0812">Transmembrane</keyword>
<dbReference type="Proteomes" id="UP001241603">
    <property type="component" value="Unassembled WGS sequence"/>
</dbReference>
<keyword evidence="1" id="KW-0472">Membrane</keyword>
<organism evidence="2 3">
    <name type="scientific">Kaistia dalseonensis</name>
    <dbReference type="NCBI Taxonomy" id="410840"/>
    <lineage>
        <taxon>Bacteria</taxon>
        <taxon>Pseudomonadati</taxon>
        <taxon>Pseudomonadota</taxon>
        <taxon>Alphaproteobacteria</taxon>
        <taxon>Hyphomicrobiales</taxon>
        <taxon>Kaistiaceae</taxon>
        <taxon>Kaistia</taxon>
    </lineage>
</organism>
<feature type="transmembrane region" description="Helical" evidence="1">
    <location>
        <begin position="51"/>
        <end position="68"/>
    </location>
</feature>
<reference evidence="2 3" key="1">
    <citation type="submission" date="2023-07" db="EMBL/GenBank/DDBJ databases">
        <title>Genomic Encyclopedia of Type Strains, Phase IV (KMG-IV): sequencing the most valuable type-strain genomes for metagenomic binning, comparative biology and taxonomic classification.</title>
        <authorList>
            <person name="Goeker M."/>
        </authorList>
    </citation>
    <scope>NUCLEOTIDE SEQUENCE [LARGE SCALE GENOMIC DNA]</scope>
    <source>
        <strain evidence="2 3">B6-8</strain>
    </source>
</reference>
<protein>
    <submittedName>
        <fullName evidence="2">Membrane protein YedE/YeeE</fullName>
    </submittedName>
</protein>
<keyword evidence="1" id="KW-1133">Transmembrane helix</keyword>